<reference evidence="2" key="1">
    <citation type="submission" date="2022-01" db="EMBL/GenBank/DDBJ databases">
        <title>Comparative genomics reveals a dynamic genome evolution in the ectomycorrhizal milk-cap (Lactarius) mushrooms.</title>
        <authorList>
            <consortium name="DOE Joint Genome Institute"/>
            <person name="Lebreton A."/>
            <person name="Tang N."/>
            <person name="Kuo A."/>
            <person name="LaButti K."/>
            <person name="Drula E."/>
            <person name="Barry K."/>
            <person name="Clum A."/>
            <person name="Lipzen A."/>
            <person name="Mousain D."/>
            <person name="Ng V."/>
            <person name="Wang R."/>
            <person name="Wang X."/>
            <person name="Dai Y."/>
            <person name="Henrissat B."/>
            <person name="Grigoriev I.V."/>
            <person name="Guerin-Laguette A."/>
            <person name="Yu F."/>
            <person name="Martin F.M."/>
        </authorList>
    </citation>
    <scope>NUCLEOTIDE SEQUENCE</scope>
    <source>
        <strain evidence="2">QP</strain>
    </source>
</reference>
<dbReference type="PANTHER" id="PTHR28026">
    <property type="entry name" value="DUF962 DOMAIN PROTEIN (AFU_ORTHOLOGUE AFUA_8G05310)"/>
    <property type="match status" value="1"/>
</dbReference>
<organism evidence="2 3">
    <name type="scientific">Lactarius akahatsu</name>
    <dbReference type="NCBI Taxonomy" id="416441"/>
    <lineage>
        <taxon>Eukaryota</taxon>
        <taxon>Fungi</taxon>
        <taxon>Dikarya</taxon>
        <taxon>Basidiomycota</taxon>
        <taxon>Agaricomycotina</taxon>
        <taxon>Agaricomycetes</taxon>
        <taxon>Russulales</taxon>
        <taxon>Russulaceae</taxon>
        <taxon>Lactarius</taxon>
    </lineage>
</organism>
<dbReference type="AlphaFoldDB" id="A0AAD4LTR6"/>
<protein>
    <recommendedName>
        <fullName evidence="4">DUF962-domain-containing protein</fullName>
    </recommendedName>
</protein>
<sequence length="197" mass="22233">MAVADLLNVRKQLTFYGAYHSNTVNVIIHVICVPLIMWSFQVAAYDLPRPTFLPQIQYHFNDYLKFEVTYGTLQGFLWLAYYYLLEPTAALLYTPQAVLSVLTANAFAQRADHLNIALVIHGACWIAQFVGHGIYEGRSPALLDNIVGALVLAPFFVHLEILFKLGYRPALFKQLQNDVGVEIAKFRKSLGDKKRAA</sequence>
<feature type="transmembrane region" description="Helical" evidence="1">
    <location>
        <begin position="68"/>
        <end position="84"/>
    </location>
</feature>
<dbReference type="GO" id="GO:0005783">
    <property type="term" value="C:endoplasmic reticulum"/>
    <property type="evidence" value="ECO:0007669"/>
    <property type="project" value="TreeGrafter"/>
</dbReference>
<name>A0AAD4LTR6_9AGAM</name>
<comment type="caution">
    <text evidence="2">The sequence shown here is derived from an EMBL/GenBank/DDBJ whole genome shotgun (WGS) entry which is preliminary data.</text>
</comment>
<evidence type="ECO:0008006" key="4">
    <source>
        <dbReference type="Google" id="ProtNLM"/>
    </source>
</evidence>
<evidence type="ECO:0000313" key="2">
    <source>
        <dbReference type="EMBL" id="KAH8999318.1"/>
    </source>
</evidence>
<dbReference type="InterPro" id="IPR009305">
    <property type="entry name" value="Mpo1-like"/>
</dbReference>
<gene>
    <name evidence="2" type="ORF">EDB92DRAFT_2100789</name>
</gene>
<dbReference type="Pfam" id="PF06127">
    <property type="entry name" value="Mpo1-like"/>
    <property type="match status" value="1"/>
</dbReference>
<keyword evidence="1" id="KW-1133">Transmembrane helix</keyword>
<accession>A0AAD4LTR6</accession>
<dbReference type="GO" id="GO:0016020">
    <property type="term" value="C:membrane"/>
    <property type="evidence" value="ECO:0007669"/>
    <property type="project" value="GOC"/>
</dbReference>
<keyword evidence="3" id="KW-1185">Reference proteome</keyword>
<feature type="transmembrane region" description="Helical" evidence="1">
    <location>
        <begin position="115"/>
        <end position="135"/>
    </location>
</feature>
<dbReference type="GO" id="GO:0046521">
    <property type="term" value="P:sphingoid catabolic process"/>
    <property type="evidence" value="ECO:0007669"/>
    <property type="project" value="TreeGrafter"/>
</dbReference>
<feature type="transmembrane region" description="Helical" evidence="1">
    <location>
        <begin position="26"/>
        <end position="47"/>
    </location>
</feature>
<evidence type="ECO:0000256" key="1">
    <source>
        <dbReference type="SAM" id="Phobius"/>
    </source>
</evidence>
<dbReference type="PANTHER" id="PTHR28026:SF9">
    <property type="entry name" value="2-HYDROXY-PALMITIC ACID DIOXYGENASE MPO1"/>
    <property type="match status" value="1"/>
</dbReference>
<evidence type="ECO:0000313" key="3">
    <source>
        <dbReference type="Proteomes" id="UP001201163"/>
    </source>
</evidence>
<keyword evidence="1" id="KW-0472">Membrane</keyword>
<proteinExistence type="predicted"/>
<dbReference type="EMBL" id="JAKELL010000004">
    <property type="protein sequence ID" value="KAH8999318.1"/>
    <property type="molecule type" value="Genomic_DNA"/>
</dbReference>
<keyword evidence="1" id="KW-0812">Transmembrane</keyword>
<feature type="transmembrane region" description="Helical" evidence="1">
    <location>
        <begin position="141"/>
        <end position="163"/>
    </location>
</feature>
<dbReference type="Proteomes" id="UP001201163">
    <property type="component" value="Unassembled WGS sequence"/>
</dbReference>